<keyword evidence="2" id="KW-1185">Reference proteome</keyword>
<dbReference type="EMBL" id="PYSV01000007">
    <property type="protein sequence ID" value="PTA68112.1"/>
    <property type="molecule type" value="Genomic_DNA"/>
</dbReference>
<accession>A0A2T3W8C7</accession>
<gene>
    <name evidence="1" type="ORF">C8263_08530</name>
</gene>
<sequence length="271" mass="29712">MQVFKVVSRVKVQGERRFPFRVVGLAPGADLYALARAIVAAFDFDFDHAFGFFDGKNPYRAQVAYELFKDMEMAQGPQRAAPPHVPAPPAPPAEAQLALMLLLETVDRHALMRETAAFLARRLEEELLPHAPERLRAALAGQLRTFADGLLLDEEQDEGSSLPPQIRERLAQPGGLDAVLGQLQVVGPVLSGPGLLGPGLPTGREEHGVKGVPATVPFGRQATWTFLFDYGDDWTFDVTYQGLQDAPPRVRLPRVLDALGTAPQQYPDWDA</sequence>
<proteinExistence type="predicted"/>
<name>A0A2T3W8C7_9DEIO</name>
<comment type="caution">
    <text evidence="1">The sequence shown here is derived from an EMBL/GenBank/DDBJ whole genome shotgun (WGS) entry which is preliminary data.</text>
</comment>
<protein>
    <submittedName>
        <fullName evidence="1">Uncharacterized protein</fullName>
    </submittedName>
</protein>
<dbReference type="SUPFAM" id="SSF159941">
    <property type="entry name" value="MM3350-like"/>
    <property type="match status" value="2"/>
</dbReference>
<dbReference type="InterPro" id="IPR024047">
    <property type="entry name" value="MM3350-like_sf"/>
</dbReference>
<organism evidence="1 2">
    <name type="scientific">Deinococcus arcticus</name>
    <dbReference type="NCBI Taxonomy" id="2136176"/>
    <lineage>
        <taxon>Bacteria</taxon>
        <taxon>Thermotogati</taxon>
        <taxon>Deinococcota</taxon>
        <taxon>Deinococci</taxon>
        <taxon>Deinococcales</taxon>
        <taxon>Deinococcaceae</taxon>
        <taxon>Deinococcus</taxon>
    </lineage>
</organism>
<evidence type="ECO:0000313" key="1">
    <source>
        <dbReference type="EMBL" id="PTA68112.1"/>
    </source>
</evidence>
<reference evidence="1 2" key="1">
    <citation type="submission" date="2018-03" db="EMBL/GenBank/DDBJ databases">
        <title>Draft genome of Deinococcus sp. OD32.</title>
        <authorList>
            <person name="Wang X.-P."/>
            <person name="Du Z.-J."/>
        </authorList>
    </citation>
    <scope>NUCLEOTIDE SEQUENCE [LARGE SCALE GENOMIC DNA]</scope>
    <source>
        <strain evidence="1 2">OD32</strain>
    </source>
</reference>
<dbReference type="Gene3D" id="3.10.290.30">
    <property type="entry name" value="MM3350-like"/>
    <property type="match status" value="1"/>
</dbReference>
<dbReference type="Proteomes" id="UP000240317">
    <property type="component" value="Unassembled WGS sequence"/>
</dbReference>
<dbReference type="AlphaFoldDB" id="A0A2T3W8C7"/>
<evidence type="ECO:0000313" key="2">
    <source>
        <dbReference type="Proteomes" id="UP000240317"/>
    </source>
</evidence>